<keyword evidence="2" id="KW-0597">Phosphoprotein</keyword>
<proteinExistence type="predicted"/>
<feature type="domain" description="B-block binding subunit of TFIIIC" evidence="7">
    <location>
        <begin position="219"/>
        <end position="287"/>
    </location>
</feature>
<feature type="compositionally biased region" description="Low complexity" evidence="6">
    <location>
        <begin position="1272"/>
        <end position="1281"/>
    </location>
</feature>
<dbReference type="GO" id="GO:0000127">
    <property type="term" value="C:transcription factor TFIIIC complex"/>
    <property type="evidence" value="ECO:0007669"/>
    <property type="project" value="InterPro"/>
</dbReference>
<evidence type="ECO:0000256" key="5">
    <source>
        <dbReference type="ARBA" id="ARBA00023242"/>
    </source>
</evidence>
<feature type="region of interest" description="Disordered" evidence="6">
    <location>
        <begin position="635"/>
        <end position="659"/>
    </location>
</feature>
<evidence type="ECO:0000256" key="6">
    <source>
        <dbReference type="SAM" id="MobiDB-lite"/>
    </source>
</evidence>
<dbReference type="GO" id="GO:0005634">
    <property type="term" value="C:nucleus"/>
    <property type="evidence" value="ECO:0007669"/>
    <property type="project" value="UniProtKB-SubCell"/>
</dbReference>
<feature type="compositionally biased region" description="Polar residues" evidence="6">
    <location>
        <begin position="2373"/>
        <end position="2409"/>
    </location>
</feature>
<dbReference type="PANTHER" id="PTHR15180:SF1">
    <property type="entry name" value="GENERAL TRANSCRIPTION FACTOR 3C POLYPEPTIDE 1"/>
    <property type="match status" value="1"/>
</dbReference>
<feature type="compositionally biased region" description="Low complexity" evidence="6">
    <location>
        <begin position="1115"/>
        <end position="1126"/>
    </location>
</feature>
<evidence type="ECO:0000256" key="4">
    <source>
        <dbReference type="ARBA" id="ARBA00023163"/>
    </source>
</evidence>
<comment type="caution">
    <text evidence="9">The sequence shown here is derived from an EMBL/GenBank/DDBJ whole genome shotgun (WGS) entry which is preliminary data.</text>
</comment>
<dbReference type="Pfam" id="PF04182">
    <property type="entry name" value="B-block_TFIIIC"/>
    <property type="match status" value="1"/>
</dbReference>
<evidence type="ECO:0000313" key="10">
    <source>
        <dbReference type="Proteomes" id="UP000292402"/>
    </source>
</evidence>
<feature type="compositionally biased region" description="Acidic residues" evidence="6">
    <location>
        <begin position="2333"/>
        <end position="2342"/>
    </location>
</feature>
<evidence type="ECO:0000256" key="1">
    <source>
        <dbReference type="ARBA" id="ARBA00004123"/>
    </source>
</evidence>
<feature type="region of interest" description="Disordered" evidence="6">
    <location>
        <begin position="1498"/>
        <end position="1531"/>
    </location>
</feature>
<dbReference type="EMBL" id="PDXA01000004">
    <property type="protein sequence ID" value="RYN59147.1"/>
    <property type="molecule type" value="Genomic_DNA"/>
</dbReference>
<evidence type="ECO:0000313" key="9">
    <source>
        <dbReference type="EMBL" id="RYN59147.1"/>
    </source>
</evidence>
<keyword evidence="5" id="KW-0539">Nucleus</keyword>
<feature type="region of interest" description="Disordered" evidence="6">
    <location>
        <begin position="1095"/>
        <end position="1126"/>
    </location>
</feature>
<organism evidence="9 10">
    <name type="scientific">Alternaria tenuissima</name>
    <dbReference type="NCBI Taxonomy" id="119927"/>
    <lineage>
        <taxon>Eukaryota</taxon>
        <taxon>Fungi</taxon>
        <taxon>Dikarya</taxon>
        <taxon>Ascomycota</taxon>
        <taxon>Pezizomycotina</taxon>
        <taxon>Dothideomycetes</taxon>
        <taxon>Pleosporomycetidae</taxon>
        <taxon>Pleosporales</taxon>
        <taxon>Pleosporineae</taxon>
        <taxon>Pleosporaceae</taxon>
        <taxon>Alternaria</taxon>
        <taxon>Alternaria sect. Alternaria</taxon>
        <taxon>Alternaria alternata complex</taxon>
    </lineage>
</organism>
<feature type="compositionally biased region" description="Acidic residues" evidence="6">
    <location>
        <begin position="2423"/>
        <end position="2448"/>
    </location>
</feature>
<dbReference type="PANTHER" id="PTHR15180">
    <property type="entry name" value="GENERAL TRANSCRIPTION FACTOR 3C POLYPEPTIDE 1"/>
    <property type="match status" value="1"/>
</dbReference>
<feature type="compositionally biased region" description="Basic and acidic residues" evidence="6">
    <location>
        <begin position="1776"/>
        <end position="1787"/>
    </location>
</feature>
<feature type="compositionally biased region" description="Polar residues" evidence="6">
    <location>
        <begin position="1095"/>
        <end position="1106"/>
    </location>
</feature>
<feature type="region of interest" description="Disordered" evidence="6">
    <location>
        <begin position="1161"/>
        <end position="1183"/>
    </location>
</feature>
<keyword evidence="3" id="KW-0238">DNA-binding</keyword>
<dbReference type="Pfam" id="PF20222">
    <property type="entry name" value="DUF6581"/>
    <property type="match status" value="1"/>
</dbReference>
<feature type="region of interest" description="Disordered" evidence="6">
    <location>
        <begin position="815"/>
        <end position="950"/>
    </location>
</feature>
<evidence type="ECO:0000256" key="3">
    <source>
        <dbReference type="ARBA" id="ARBA00023125"/>
    </source>
</evidence>
<name>A0A4Q4MUJ8_9PLEO</name>
<keyword evidence="4" id="KW-0804">Transcription</keyword>
<evidence type="ECO:0000259" key="8">
    <source>
        <dbReference type="Pfam" id="PF20222"/>
    </source>
</evidence>
<feature type="compositionally biased region" description="Acidic residues" evidence="6">
    <location>
        <begin position="1588"/>
        <end position="1603"/>
    </location>
</feature>
<feature type="compositionally biased region" description="Basic and acidic residues" evidence="6">
    <location>
        <begin position="1705"/>
        <end position="1714"/>
    </location>
</feature>
<comment type="subcellular location">
    <subcellularLocation>
        <location evidence="1">Nucleus</location>
    </subcellularLocation>
</comment>
<feature type="region of interest" description="Disordered" evidence="6">
    <location>
        <begin position="2373"/>
        <end position="2448"/>
    </location>
</feature>
<feature type="region of interest" description="Disordered" evidence="6">
    <location>
        <begin position="2324"/>
        <end position="2353"/>
    </location>
</feature>
<feature type="compositionally biased region" description="Basic and acidic residues" evidence="6">
    <location>
        <begin position="1656"/>
        <end position="1666"/>
    </location>
</feature>
<dbReference type="Proteomes" id="UP000292402">
    <property type="component" value="Unassembled WGS sequence"/>
</dbReference>
<feature type="compositionally biased region" description="Low complexity" evidence="6">
    <location>
        <begin position="901"/>
        <end position="914"/>
    </location>
</feature>
<dbReference type="InterPro" id="IPR007309">
    <property type="entry name" value="TFIIIC_Bblock-bd"/>
</dbReference>
<feature type="region of interest" description="Disordered" evidence="6">
    <location>
        <begin position="1240"/>
        <end position="1311"/>
    </location>
</feature>
<dbReference type="GO" id="GO:0006384">
    <property type="term" value="P:transcription initiation at RNA polymerase III promoter"/>
    <property type="evidence" value="ECO:0007669"/>
    <property type="project" value="InterPro"/>
</dbReference>
<feature type="compositionally biased region" description="Polar residues" evidence="6">
    <location>
        <begin position="1606"/>
        <end position="1615"/>
    </location>
</feature>
<evidence type="ECO:0000259" key="7">
    <source>
        <dbReference type="Pfam" id="PF04182"/>
    </source>
</evidence>
<dbReference type="InterPro" id="IPR046488">
    <property type="entry name" value="Sfc3/Tfc3_C"/>
</dbReference>
<reference evidence="10" key="1">
    <citation type="journal article" date="2019" name="bioRxiv">
        <title>Genomics, evolutionary history and diagnostics of the Alternaria alternata species group including apple and Asian pear pathotypes.</title>
        <authorList>
            <person name="Armitage A.D."/>
            <person name="Cockerton H.M."/>
            <person name="Sreenivasaprasad S."/>
            <person name="Woodhall J.W."/>
            <person name="Lane C.R."/>
            <person name="Harrison R.J."/>
            <person name="Clarkson J.P."/>
        </authorList>
    </citation>
    <scope>NUCLEOTIDE SEQUENCE [LARGE SCALE GENOMIC DNA]</scope>
    <source>
        <strain evidence="10">FERA 1082</strain>
    </source>
</reference>
<gene>
    <name evidence="9" type="ORF">AA0114_g1556</name>
</gene>
<feature type="compositionally biased region" description="Basic and acidic residues" evidence="6">
    <location>
        <begin position="815"/>
        <end position="827"/>
    </location>
</feature>
<dbReference type="OrthoDB" id="5403573at2759"/>
<feature type="compositionally biased region" description="Polar residues" evidence="6">
    <location>
        <begin position="1623"/>
        <end position="1636"/>
    </location>
</feature>
<dbReference type="GO" id="GO:0042791">
    <property type="term" value="P:5S class rRNA transcription by RNA polymerase III"/>
    <property type="evidence" value="ECO:0007669"/>
    <property type="project" value="TreeGrafter"/>
</dbReference>
<accession>A0A4Q4MUJ8</accession>
<feature type="compositionally biased region" description="Polar residues" evidence="6">
    <location>
        <begin position="1501"/>
        <end position="1511"/>
    </location>
</feature>
<feature type="domain" description="Transcription factor tau subunit sfc3/Tfc3 C-terminal" evidence="8">
    <location>
        <begin position="1808"/>
        <end position="2238"/>
    </location>
</feature>
<protein>
    <submittedName>
        <fullName evidence="9">Uncharacterized protein</fullName>
    </submittedName>
</protein>
<sequence length="2448" mass="273687">MATGYDKLLEFLLSEIALRGVQGASSADFRHFIDVFYKQAVDNDEPATSRNGQRDAPSTGLGRAFYERLWQWLTNHSDIRIVYQQEVRQFTLSEFEAAELHETGTIGETHSTNLNQSPTNTIKGIVRPSKALCGLKDSLRQRILEDGYDQKELVTLPSDTLAHMPISRPIRNLPSEASRTTEAFDEPDSSITAPRLYASQSRVWQALTGHGIDLKKVPSMEFVLLSLIAARGAAGITQPELINISGQDKRSVPKRTDELARKNYIAKISVQSNKMRTSLCIHAKFVSQNTFIKSSAMEDVYQEDGTFVVRNFAQLLYNVVGQGGIVPTRSIREKLEVPMSRWNKRATQGALIRLDQSGMIKRRRVLKKASSDKWITCIQVLREPQEEDLKNLGFRRVADLPNDSVDELPDEDINGESLLKDLDADMPDDADANVDNHVNAKPVANNADSVPPQWIPDRFLPNIIFNATALGGAQGWDAEALRNRIVGPFWRRPIESYLVRVTCDWEKTQPIHLRHLAVIRDAGTTKPKKYIHYLYRTYENFQKAVEAKIAVWEGVMVPQEPGQSSDNELVLDAWGFPTVSAEDLVRETGSATLSEAGSAIVKPRKNGPRWDNAVAEEAGYKKLATSVLKVKTPGRIKKQKVTKEKPVRTSKAPKASRKRPTIMLTPEEKTSLGLDGDARLSKSVQAQILAHRQKTGDPFSLPDAIVDNRAKRQLPQPLLTTEERLALGLAAKGRLGIATENEIRAKRGLPQLVKKEKKQVTKATSEPTVLSKSQRIALGWTDHGRLPQAIIEGLRQEREDGISVKDSKVIASWDTEMKRRKEESDKKKGAKPIPKQTTLTEDHDVSMENPDAEYTPNPAAVEPEAEILSSNIITGKRRAEDSVITPKTSKRRRNRDTVPYRSTSRSMTSMSPSPTDATSPLEDGTSVACPDESRTDDTSQSTSAQAIQPVLATPSPVRDFIFPSVEAKQSPKHVTTRIYVQPDTSKLDAHARIAFDQYEKRRGPGLFLNPYMKQKVARGRPRKALMATFKLPRLADFEWFTLESVQEQAVDRIDPTATPEAGCIVIDQQNDNVVEPHREPPVGISPEAHTQVHSLVNSEVSGSRQTPFAERRSRSSVQPQSPSVIESQEIVVDHKVSSLPTKSSTLSECGASQVGNEVSRAEALSSVPESTIAEDRDAKPATTATDTIVEEQVNAVSEVAPRRSPPKVSPTPRIVGGWAPINATERSRTTPYQSPYAAIVGSEARPSPDTPTSTQIGEEPTLSIAEPPLPTPGTETGTSPPDAIHSFIVETPAPSVPGTKPRKAQTGGITGTQRALRQKLIEKIIDTCHGVFPGGGEMSRPFLTLWKKTYPNIAEPSISTITETLRNMSADPRFRLKHWTFASQHKNMPGTATRRMYTRAHLNERSPEVLKLAHNMAQYSQQKENVHRVSEKSLLYYPEEIRDLIGEVVSYQPIQAAPKDESIILNQLNPELEKQITEAKLRKRSIWQKQKRLEAKARKAQNAQVEQVSSKQIRDSSGGPHTKRARLASLNDKSKKLRRAPLYAASMGAFDEDSDDVADDEPAAKSGQISLIWTRPIVAPVPEREQLSDDEPPEDDESDEEVTDWVAQQAQSNAVDEQIPLDVTQSIVEESSNNVTAAEPDSANVENSGPLASDGKSADESAAVEKGKKRVRIIAPRDQSSRKRTRTTPATSTTTQDVESTYHPGMDDDARSASEIDDESEGSDNAVHSNTKKRRMRNFHGRQRGKPGPPPTLLERLTGLTGDPNDPIYQPPQRVPRPEKSPRSWSERKRIRINRFKKERQYAQATDSLDDFKKLFYTFIVVSSLSGEDGQIDWRLFKRIYDSNRFFDLAKTKKLWDWMQKHMSEQVFELTTTFQSLYLEAYETGKVAAIENPETHDWTGLVRWAMRKCAYPDLPLPVLRQALQQFTVDESKYEILDRVLWYKAATADRTRTMLQLQQSFTAPLHRSREAIWSPDDKLLKARSWIRANTATPQALYDANLAHEKFKDIGETVLVNVVGDLVDKQHLRMRKLKRLLPGRNYNFTQALAKKYTRLFQLDDFMNAVKIKKKMDAAFADDDPGQRFYNMSRCEEDGAFAAIMTMVNEGTVKLAPQLPPVNNEFDASLPKLSVWGFCEGGYNHRAIDRSRLFWDIHVVPTADYKFGNPLQPLSTPLSPMQDEPAVWRALPEPPLPGKHDAGALLPIWSSIDGQSVTWPWWYRVLNLVLQPLIFLAGATVTDIHSHCPEHTTELFEIQLVLDWLESIKVVTKTVGGGYITLPGFWAAFGDQLRDTEDDWFGEHVKRKAKNHEKQRWRVDYNLRHSTLQARKVTGADAAPVEEEGDANDPEVGAVETSTSREILKNPKQQYRIIHQALNSEQSQAEENWSETIPPSGSATPQTEQVPTPDPTVSKSHTPEATGVPIDNVEMADADVDAEGEEDIDAEGEIDDDIY</sequence>
<dbReference type="GO" id="GO:0003677">
    <property type="term" value="F:DNA binding"/>
    <property type="evidence" value="ECO:0007669"/>
    <property type="project" value="UniProtKB-KW"/>
</dbReference>
<evidence type="ECO:0000256" key="2">
    <source>
        <dbReference type="ARBA" id="ARBA00022553"/>
    </source>
</evidence>
<feature type="region of interest" description="Disordered" evidence="6">
    <location>
        <begin position="1576"/>
        <end position="1787"/>
    </location>
</feature>
<dbReference type="InterPro" id="IPR044210">
    <property type="entry name" value="Tfc3-like"/>
</dbReference>
<feature type="compositionally biased region" description="Basic residues" evidence="6">
    <location>
        <begin position="1730"/>
        <end position="1745"/>
    </location>
</feature>